<feature type="region of interest" description="Disordered" evidence="1">
    <location>
        <begin position="17"/>
        <end position="38"/>
    </location>
</feature>
<proteinExistence type="predicted"/>
<reference evidence="3" key="1">
    <citation type="journal article" date="2019" name="Int. J. Syst. Evol. Microbiol.">
        <title>The Global Catalogue of Microorganisms (GCM) 10K type strain sequencing project: providing services to taxonomists for standard genome sequencing and annotation.</title>
        <authorList>
            <consortium name="The Broad Institute Genomics Platform"/>
            <consortium name="The Broad Institute Genome Sequencing Center for Infectious Disease"/>
            <person name="Wu L."/>
            <person name="Ma J."/>
        </authorList>
    </citation>
    <scope>NUCLEOTIDE SEQUENCE [LARGE SCALE GENOMIC DNA]</scope>
    <source>
        <strain evidence="3">JCM 17986</strain>
    </source>
</reference>
<evidence type="ECO:0000256" key="1">
    <source>
        <dbReference type="SAM" id="MobiDB-lite"/>
    </source>
</evidence>
<gene>
    <name evidence="2" type="ORF">GCM10023205_37730</name>
</gene>
<evidence type="ECO:0000313" key="2">
    <source>
        <dbReference type="EMBL" id="GAA4968958.1"/>
    </source>
</evidence>
<dbReference type="Proteomes" id="UP001500466">
    <property type="component" value="Unassembled WGS sequence"/>
</dbReference>
<dbReference type="EMBL" id="BAABHS010000012">
    <property type="protein sequence ID" value="GAA4968958.1"/>
    <property type="molecule type" value="Genomic_DNA"/>
</dbReference>
<sequence>MFAGPLKITLTEDSSYVDLDNSKPFPGPSDKGADVTTGFMLPTQDLYPPKSGNVMAVSSPDGPEPTKADCLSLIQKNGTYTSGKLTSGTRLCLQTDEGRIAYLRLTAVPTRKALMFEATVWE</sequence>
<comment type="caution">
    <text evidence="2">The sequence shown here is derived from an EMBL/GenBank/DDBJ whole genome shotgun (WGS) entry which is preliminary data.</text>
</comment>
<name>A0ABP9HEF6_9ACTN</name>
<organism evidence="2 3">
    <name type="scientific">Yinghuangia aomiensis</name>
    <dbReference type="NCBI Taxonomy" id="676205"/>
    <lineage>
        <taxon>Bacteria</taxon>
        <taxon>Bacillati</taxon>
        <taxon>Actinomycetota</taxon>
        <taxon>Actinomycetes</taxon>
        <taxon>Kitasatosporales</taxon>
        <taxon>Streptomycetaceae</taxon>
        <taxon>Yinghuangia</taxon>
    </lineage>
</organism>
<evidence type="ECO:0000313" key="3">
    <source>
        <dbReference type="Proteomes" id="UP001500466"/>
    </source>
</evidence>
<keyword evidence="3" id="KW-1185">Reference proteome</keyword>
<accession>A0ABP9HEF6</accession>
<protein>
    <submittedName>
        <fullName evidence="2">Uncharacterized protein</fullName>
    </submittedName>
</protein>